<gene>
    <name evidence="3" type="ORF">PCOR1329_LOCUS20275</name>
</gene>
<reference evidence="3" key="1">
    <citation type="submission" date="2023-10" db="EMBL/GenBank/DDBJ databases">
        <authorList>
            <person name="Chen Y."/>
            <person name="Shah S."/>
            <person name="Dougan E. K."/>
            <person name="Thang M."/>
            <person name="Chan C."/>
        </authorList>
    </citation>
    <scope>NUCLEOTIDE SEQUENCE [LARGE SCALE GENOMIC DNA]</scope>
</reference>
<dbReference type="Proteomes" id="UP001189429">
    <property type="component" value="Unassembled WGS sequence"/>
</dbReference>
<sequence>MSAAEAEAEAEAEAGVSEQQELISQQPQGRPRPSSRAPRRLGSAAMLGLATILACTSVAALLQFRAQGSSIPAMRSGVTDAVGLHEMRARGDNDLDLRSLEAPAGTAAANSTKALLEKMYSEIDALKANTETFNAILESLTPNVTLCGKLVCAKNSTCCGAAQNGMCCGADATCCGSARSPGAEICCGKGSECFDGICCARGALQCGGICCNAGDVCCGGICGARGSECNNGVLSAR</sequence>
<accession>A0ABN9RFF9</accession>
<organism evidence="3 4">
    <name type="scientific">Prorocentrum cordatum</name>
    <dbReference type="NCBI Taxonomy" id="2364126"/>
    <lineage>
        <taxon>Eukaryota</taxon>
        <taxon>Sar</taxon>
        <taxon>Alveolata</taxon>
        <taxon>Dinophyceae</taxon>
        <taxon>Prorocentrales</taxon>
        <taxon>Prorocentraceae</taxon>
        <taxon>Prorocentrum</taxon>
    </lineage>
</organism>
<dbReference type="EMBL" id="CAUYUJ010006557">
    <property type="protein sequence ID" value="CAK0817775.1"/>
    <property type="molecule type" value="Genomic_DNA"/>
</dbReference>
<feature type="transmembrane region" description="Helical" evidence="2">
    <location>
        <begin position="41"/>
        <end position="62"/>
    </location>
</feature>
<protein>
    <recommendedName>
        <fullName evidence="5">Granulins domain-containing protein</fullName>
    </recommendedName>
</protein>
<feature type="compositionally biased region" description="Low complexity" evidence="1">
    <location>
        <begin position="24"/>
        <end position="39"/>
    </location>
</feature>
<keyword evidence="2" id="KW-1133">Transmembrane helix</keyword>
<name>A0ABN9RFF9_9DINO</name>
<comment type="caution">
    <text evidence="3">The sequence shown here is derived from an EMBL/GenBank/DDBJ whole genome shotgun (WGS) entry which is preliminary data.</text>
</comment>
<evidence type="ECO:0008006" key="5">
    <source>
        <dbReference type="Google" id="ProtNLM"/>
    </source>
</evidence>
<feature type="compositionally biased region" description="Acidic residues" evidence="1">
    <location>
        <begin position="1"/>
        <end position="12"/>
    </location>
</feature>
<proteinExistence type="predicted"/>
<keyword evidence="2" id="KW-0812">Transmembrane</keyword>
<evidence type="ECO:0000256" key="1">
    <source>
        <dbReference type="SAM" id="MobiDB-lite"/>
    </source>
</evidence>
<evidence type="ECO:0000313" key="3">
    <source>
        <dbReference type="EMBL" id="CAK0817775.1"/>
    </source>
</evidence>
<keyword evidence="2" id="KW-0472">Membrane</keyword>
<evidence type="ECO:0000313" key="4">
    <source>
        <dbReference type="Proteomes" id="UP001189429"/>
    </source>
</evidence>
<feature type="region of interest" description="Disordered" evidence="1">
    <location>
        <begin position="1"/>
        <end position="39"/>
    </location>
</feature>
<evidence type="ECO:0000256" key="2">
    <source>
        <dbReference type="SAM" id="Phobius"/>
    </source>
</evidence>
<keyword evidence="4" id="KW-1185">Reference proteome</keyword>